<name>A0A9P5XG27_9AGAR</name>
<feature type="compositionally biased region" description="Polar residues" evidence="1">
    <location>
        <begin position="67"/>
        <end position="80"/>
    </location>
</feature>
<keyword evidence="4" id="KW-1185">Reference proteome</keyword>
<dbReference type="OrthoDB" id="201153at2759"/>
<gene>
    <name evidence="3" type="ORF">P691DRAFT_812959</name>
</gene>
<dbReference type="Proteomes" id="UP000807342">
    <property type="component" value="Unassembled WGS sequence"/>
</dbReference>
<evidence type="ECO:0000313" key="4">
    <source>
        <dbReference type="Proteomes" id="UP000807342"/>
    </source>
</evidence>
<protein>
    <recommendedName>
        <fullName evidence="2">ABC1 atypical kinase-like domain-containing protein</fullName>
    </recommendedName>
</protein>
<dbReference type="GO" id="GO:0006744">
    <property type="term" value="P:ubiquinone biosynthetic process"/>
    <property type="evidence" value="ECO:0007669"/>
    <property type="project" value="TreeGrafter"/>
</dbReference>
<reference evidence="3" key="1">
    <citation type="submission" date="2020-11" db="EMBL/GenBank/DDBJ databases">
        <authorList>
            <consortium name="DOE Joint Genome Institute"/>
            <person name="Ahrendt S."/>
            <person name="Riley R."/>
            <person name="Andreopoulos W."/>
            <person name="Labutti K."/>
            <person name="Pangilinan J."/>
            <person name="Ruiz-Duenas F.J."/>
            <person name="Barrasa J.M."/>
            <person name="Sanchez-Garcia M."/>
            <person name="Camarero S."/>
            <person name="Miyauchi S."/>
            <person name="Serrano A."/>
            <person name="Linde D."/>
            <person name="Babiker R."/>
            <person name="Drula E."/>
            <person name="Ayuso-Fernandez I."/>
            <person name="Pacheco R."/>
            <person name="Padilla G."/>
            <person name="Ferreira P."/>
            <person name="Barriuso J."/>
            <person name="Kellner H."/>
            <person name="Castanera R."/>
            <person name="Alfaro M."/>
            <person name="Ramirez L."/>
            <person name="Pisabarro A.G."/>
            <person name="Kuo A."/>
            <person name="Tritt A."/>
            <person name="Lipzen A."/>
            <person name="He G."/>
            <person name="Yan M."/>
            <person name="Ng V."/>
            <person name="Cullen D."/>
            <person name="Martin F."/>
            <person name="Rosso M.-N."/>
            <person name="Henrissat B."/>
            <person name="Hibbett D."/>
            <person name="Martinez A.T."/>
            <person name="Grigoriev I.V."/>
        </authorList>
    </citation>
    <scope>NUCLEOTIDE SEQUENCE</scope>
    <source>
        <strain evidence="3">MF-IS2</strain>
    </source>
</reference>
<feature type="domain" description="ABC1 atypical kinase-like" evidence="2">
    <location>
        <begin position="1"/>
        <end position="56"/>
    </location>
</feature>
<dbReference type="InterPro" id="IPR004147">
    <property type="entry name" value="ABC1_dom"/>
</dbReference>
<dbReference type="PANTHER" id="PTHR43851:SF3">
    <property type="entry name" value="COENZYME Q8"/>
    <property type="match status" value="1"/>
</dbReference>
<evidence type="ECO:0000256" key="1">
    <source>
        <dbReference type="SAM" id="MobiDB-lite"/>
    </source>
</evidence>
<dbReference type="EMBL" id="MU151139">
    <property type="protein sequence ID" value="KAF9449156.1"/>
    <property type="molecule type" value="Genomic_DNA"/>
</dbReference>
<dbReference type="PANTHER" id="PTHR43851">
    <property type="match status" value="1"/>
</dbReference>
<evidence type="ECO:0000259" key="2">
    <source>
        <dbReference type="Pfam" id="PF03109"/>
    </source>
</evidence>
<feature type="compositionally biased region" description="Basic and acidic residues" evidence="1">
    <location>
        <begin position="85"/>
        <end position="95"/>
    </location>
</feature>
<comment type="caution">
    <text evidence="3">The sequence shown here is derived from an EMBL/GenBank/DDBJ whole genome shotgun (WGS) entry which is preliminary data.</text>
</comment>
<dbReference type="InterPro" id="IPR051409">
    <property type="entry name" value="Atypical_kinase_ADCK"/>
</dbReference>
<feature type="region of interest" description="Disordered" evidence="1">
    <location>
        <begin position="67"/>
        <end position="95"/>
    </location>
</feature>
<sequence>MEHVEGVSVGEAQRLELSQQDRDDIAMRIIELCLKGLFEFRAMRTDPNWTNFLWNLKMRQECPTLNMVNPNSLHHNTSRTGRPRRNADIHKRVHG</sequence>
<dbReference type="AlphaFoldDB" id="A0A9P5XG27"/>
<accession>A0A9P5XG27</accession>
<proteinExistence type="predicted"/>
<evidence type="ECO:0000313" key="3">
    <source>
        <dbReference type="EMBL" id="KAF9449156.1"/>
    </source>
</evidence>
<organism evidence="3 4">
    <name type="scientific">Macrolepiota fuliginosa MF-IS2</name>
    <dbReference type="NCBI Taxonomy" id="1400762"/>
    <lineage>
        <taxon>Eukaryota</taxon>
        <taxon>Fungi</taxon>
        <taxon>Dikarya</taxon>
        <taxon>Basidiomycota</taxon>
        <taxon>Agaricomycotina</taxon>
        <taxon>Agaricomycetes</taxon>
        <taxon>Agaricomycetidae</taxon>
        <taxon>Agaricales</taxon>
        <taxon>Agaricineae</taxon>
        <taxon>Agaricaceae</taxon>
        <taxon>Macrolepiota</taxon>
    </lineage>
</organism>
<dbReference type="Pfam" id="PF03109">
    <property type="entry name" value="ABC1"/>
    <property type="match status" value="1"/>
</dbReference>